<feature type="compositionally biased region" description="Basic and acidic residues" evidence="1">
    <location>
        <begin position="380"/>
        <end position="397"/>
    </location>
</feature>
<protein>
    <recommendedName>
        <fullName evidence="2">Calmodulin-binding domain-containing protein</fullName>
    </recommendedName>
</protein>
<feature type="region of interest" description="Disordered" evidence="1">
    <location>
        <begin position="211"/>
        <end position="264"/>
    </location>
</feature>
<comment type="caution">
    <text evidence="3">The sequence shown here is derived from an EMBL/GenBank/DDBJ whole genome shotgun (WGS) entry which is preliminary data.</text>
</comment>
<sequence>MESSDSSSSYMKATSCSDSKKEKYPGGIECGDLNSVSSSTCGSAVNELPSIIPEIRIKNTTSSKTKPKEILNPRSIRRTAKSRNLKPSIRMSDDSITPQRPSFLEDSRASPNYLKATRCFEGKKSRFQASPQIPESSLDSSKNVRILIKKTSSKPERPSFKSSRVSEDVNVDNATCPSTLRDSKFPKHVVVDSQRSMKVCRYHHCSLNGHHHIHETRDTSPPPKRVSYKSRRTLKKQRSVKAKGESRPGLNHSRDKRKHHQNSQMVMDSLEEIYVKPKTRLLGDEYGGIQESVLVEIAFGETSYPEKSYRESLNQIRNYLAEEQDFPGAAFEIKGNCFKCSCKIGDGYNHENALDGGNSFDKKYYSAVFMDPNEQISTSSDDRTTIGREERGNEGSKKVSTTSLASDCQTSKDNNLELEQEFTTGFTNIGDSEAREVMKDTTSDSPYSEKCRPQFNKGRHISMWHLIHQQLASDFAAEAGDEKLNGTDGKNHVNGDNILLANVCSASCPNSPDSDMVAEKNESEIQEFELRKLFVIKLVREAIEKILLPEVQDQTSDDQSITSENILEQEIVGKNQGREMIVSTSMACAREIYIQHDPDDGEGEGRFDLTKKSLSGKSEKRAAKHWSYLKNWILLERFIKELVKVKKLNPKKLQLLPLKPDPEAEKFHLRPQTVDERKRAEEWMLDHALQQAVSQFASTEKRKVALLVKAFESVVPLPT</sequence>
<dbReference type="AlphaFoldDB" id="A0ABD1PLZ7"/>
<evidence type="ECO:0000313" key="3">
    <source>
        <dbReference type="EMBL" id="KAL2464624.1"/>
    </source>
</evidence>
<dbReference type="Pfam" id="PF07839">
    <property type="entry name" value="CaM_binding"/>
    <property type="match status" value="1"/>
</dbReference>
<feature type="region of interest" description="Disordered" evidence="1">
    <location>
        <begin position="57"/>
        <end position="108"/>
    </location>
</feature>
<feature type="region of interest" description="Disordered" evidence="1">
    <location>
        <begin position="375"/>
        <end position="406"/>
    </location>
</feature>
<dbReference type="SMART" id="SM01054">
    <property type="entry name" value="CaM_binding"/>
    <property type="match status" value="1"/>
</dbReference>
<dbReference type="Proteomes" id="UP001604277">
    <property type="component" value="Unassembled WGS sequence"/>
</dbReference>
<dbReference type="PANTHER" id="PTHR33923:SF3">
    <property type="entry name" value="CALMODULIN BINDING PROTEIN PICBP"/>
    <property type="match status" value="1"/>
</dbReference>
<keyword evidence="4" id="KW-1185">Reference proteome</keyword>
<feature type="compositionally biased region" description="Basic residues" evidence="1">
    <location>
        <begin position="226"/>
        <end position="241"/>
    </location>
</feature>
<evidence type="ECO:0000313" key="4">
    <source>
        <dbReference type="Proteomes" id="UP001604277"/>
    </source>
</evidence>
<dbReference type="InterPro" id="IPR012417">
    <property type="entry name" value="CaM-bd_dom_pln"/>
</dbReference>
<organism evidence="3 4">
    <name type="scientific">Forsythia ovata</name>
    <dbReference type="NCBI Taxonomy" id="205694"/>
    <lineage>
        <taxon>Eukaryota</taxon>
        <taxon>Viridiplantae</taxon>
        <taxon>Streptophyta</taxon>
        <taxon>Embryophyta</taxon>
        <taxon>Tracheophyta</taxon>
        <taxon>Spermatophyta</taxon>
        <taxon>Magnoliopsida</taxon>
        <taxon>eudicotyledons</taxon>
        <taxon>Gunneridae</taxon>
        <taxon>Pentapetalae</taxon>
        <taxon>asterids</taxon>
        <taxon>lamiids</taxon>
        <taxon>Lamiales</taxon>
        <taxon>Oleaceae</taxon>
        <taxon>Forsythieae</taxon>
        <taxon>Forsythia</taxon>
    </lineage>
</organism>
<feature type="region of interest" description="Disordered" evidence="1">
    <location>
        <begin position="1"/>
        <end position="24"/>
    </location>
</feature>
<dbReference type="PANTHER" id="PTHR33923">
    <property type="entry name" value="CALMODULIN-BINDING PROTEIN-RELATED"/>
    <property type="match status" value="1"/>
</dbReference>
<name>A0ABD1PLZ7_9LAMI</name>
<accession>A0ABD1PLZ7</accession>
<proteinExistence type="predicted"/>
<dbReference type="EMBL" id="JBFOLJ010000018">
    <property type="protein sequence ID" value="KAL2464624.1"/>
    <property type="molecule type" value="Genomic_DNA"/>
</dbReference>
<evidence type="ECO:0000256" key="1">
    <source>
        <dbReference type="SAM" id="MobiDB-lite"/>
    </source>
</evidence>
<evidence type="ECO:0000259" key="2">
    <source>
        <dbReference type="SMART" id="SM01054"/>
    </source>
</evidence>
<feature type="domain" description="Calmodulin-binding" evidence="2">
    <location>
        <begin position="602"/>
        <end position="716"/>
    </location>
</feature>
<feature type="compositionally biased region" description="Basic residues" evidence="1">
    <location>
        <begin position="75"/>
        <end position="84"/>
    </location>
</feature>
<reference evidence="4" key="1">
    <citation type="submission" date="2024-07" db="EMBL/GenBank/DDBJ databases">
        <title>Two chromosome-level genome assemblies of Korean endemic species Abeliophyllum distichum and Forsythia ovata (Oleaceae).</title>
        <authorList>
            <person name="Jang H."/>
        </authorList>
    </citation>
    <scope>NUCLEOTIDE SEQUENCE [LARGE SCALE GENOMIC DNA]</scope>
</reference>
<gene>
    <name evidence="3" type="ORF">Fot_52580</name>
</gene>
<dbReference type="InterPro" id="IPR044681">
    <property type="entry name" value="PICBP-like"/>
</dbReference>